<name>A0ACC1HUY0_9FUNG</name>
<evidence type="ECO:0000313" key="1">
    <source>
        <dbReference type="EMBL" id="KAJ1680384.1"/>
    </source>
</evidence>
<evidence type="ECO:0000313" key="2">
    <source>
        <dbReference type="Proteomes" id="UP001145114"/>
    </source>
</evidence>
<accession>A0ACC1HUY0</accession>
<protein>
    <submittedName>
        <fullName evidence="1">Uncharacterized protein</fullName>
    </submittedName>
</protein>
<sequence length="210" mass="22853">MSLKKTPLDPTAASALYTSEEEKMLAGEYYNPLDPVLVKKRENARRFCEKLAQLYNHVDKDKKAELTKELFGTGGEHVAIEPPIYVDYGTNIHFKGSAFFNFNCVILDVARVDIGRGTIFGPGVQIYTAAHPLEPELRLQELEYANPIKIGDNVWVGGSAIICPGITIGDNSVVATGSVVTKDVPPMVVVAGNPARVIKHLESSVDAAKQ</sequence>
<keyword evidence="2" id="KW-1185">Reference proteome</keyword>
<reference evidence="1" key="1">
    <citation type="submission" date="2022-06" db="EMBL/GenBank/DDBJ databases">
        <title>Phylogenomic reconstructions and comparative analyses of Kickxellomycotina fungi.</title>
        <authorList>
            <person name="Reynolds N.K."/>
            <person name="Stajich J.E."/>
            <person name="Barry K."/>
            <person name="Grigoriev I.V."/>
            <person name="Crous P."/>
            <person name="Smith M.E."/>
        </authorList>
    </citation>
    <scope>NUCLEOTIDE SEQUENCE</scope>
    <source>
        <strain evidence="1">RSA 2271</strain>
    </source>
</reference>
<dbReference type="EMBL" id="JAMZIH010000003">
    <property type="protein sequence ID" value="KAJ1680384.1"/>
    <property type="molecule type" value="Genomic_DNA"/>
</dbReference>
<proteinExistence type="predicted"/>
<dbReference type="Proteomes" id="UP001145114">
    <property type="component" value="Unassembled WGS sequence"/>
</dbReference>
<gene>
    <name evidence="1" type="ORF">EV182_000105</name>
</gene>
<organism evidence="1 2">
    <name type="scientific">Spiromyces aspiralis</name>
    <dbReference type="NCBI Taxonomy" id="68401"/>
    <lineage>
        <taxon>Eukaryota</taxon>
        <taxon>Fungi</taxon>
        <taxon>Fungi incertae sedis</taxon>
        <taxon>Zoopagomycota</taxon>
        <taxon>Kickxellomycotina</taxon>
        <taxon>Kickxellomycetes</taxon>
        <taxon>Kickxellales</taxon>
        <taxon>Kickxellaceae</taxon>
        <taxon>Spiromyces</taxon>
    </lineage>
</organism>
<comment type="caution">
    <text evidence="1">The sequence shown here is derived from an EMBL/GenBank/DDBJ whole genome shotgun (WGS) entry which is preliminary data.</text>
</comment>